<dbReference type="GO" id="GO:0005525">
    <property type="term" value="F:GTP binding"/>
    <property type="evidence" value="ECO:0007669"/>
    <property type="project" value="UniProtKB-KW"/>
</dbReference>
<name>A0A8C6S7Z6_9GOBI</name>
<evidence type="ECO:0000256" key="3">
    <source>
        <dbReference type="ARBA" id="ARBA00023134"/>
    </source>
</evidence>
<dbReference type="FunFam" id="3.40.50.300:FF:000366">
    <property type="entry name" value="GTPase, IMAP family member 2"/>
    <property type="match status" value="1"/>
</dbReference>
<dbReference type="Pfam" id="PF04548">
    <property type="entry name" value="AIG1"/>
    <property type="match status" value="1"/>
</dbReference>
<dbReference type="SUPFAM" id="SSF52540">
    <property type="entry name" value="P-loop containing nucleoside triphosphate hydrolases"/>
    <property type="match status" value="1"/>
</dbReference>
<accession>A0A8C6S7Z6</accession>
<dbReference type="PANTHER" id="PTHR10903:SF62">
    <property type="entry name" value="GTPASE IMAP FAMILY MEMBER 4-LIKE-RELATED"/>
    <property type="match status" value="1"/>
</dbReference>
<dbReference type="PROSITE" id="PS51720">
    <property type="entry name" value="G_AIG1"/>
    <property type="match status" value="1"/>
</dbReference>
<keyword evidence="7" id="KW-1185">Reference proteome</keyword>
<comment type="similarity">
    <text evidence="1">Belongs to the TRAFAC class TrmE-Era-EngA-EngB-Septin-like GTPase superfamily. AIG1/Toc34/Toc159-like paraseptin GTPase family. IAN subfamily.</text>
</comment>
<dbReference type="Ensembl" id="ENSNMLT00000001525.1">
    <property type="protein sequence ID" value="ENSNMLP00000001326.1"/>
    <property type="gene ID" value="ENSNMLG00000001018.1"/>
</dbReference>
<reference evidence="6" key="1">
    <citation type="submission" date="2025-08" db="UniProtKB">
        <authorList>
            <consortium name="Ensembl"/>
        </authorList>
    </citation>
    <scope>IDENTIFICATION</scope>
</reference>
<dbReference type="PANTHER" id="PTHR10903">
    <property type="entry name" value="GTPASE, IMAP FAMILY MEMBER-RELATED"/>
    <property type="match status" value="1"/>
</dbReference>
<dbReference type="AlphaFoldDB" id="A0A8C6S7Z6"/>
<keyword evidence="2" id="KW-0547">Nucleotide-binding</keyword>
<feature type="domain" description="AIG1-type G" evidence="5">
    <location>
        <begin position="1"/>
        <end position="191"/>
    </location>
</feature>
<evidence type="ECO:0000256" key="2">
    <source>
        <dbReference type="ARBA" id="ARBA00022741"/>
    </source>
</evidence>
<dbReference type="Proteomes" id="UP000694523">
    <property type="component" value="Unplaced"/>
</dbReference>
<dbReference type="InterPro" id="IPR027417">
    <property type="entry name" value="P-loop_NTPase"/>
</dbReference>
<evidence type="ECO:0000259" key="5">
    <source>
        <dbReference type="PROSITE" id="PS51720"/>
    </source>
</evidence>
<evidence type="ECO:0000256" key="4">
    <source>
        <dbReference type="SAM" id="MobiDB-lite"/>
    </source>
</evidence>
<proteinExistence type="inferred from homology"/>
<protein>
    <recommendedName>
        <fullName evidence="5">AIG1-type G domain-containing protein</fullName>
    </recommendedName>
</protein>
<dbReference type="InterPro" id="IPR006703">
    <property type="entry name" value="G_AIG1"/>
</dbReference>
<organism evidence="6 7">
    <name type="scientific">Neogobius melanostomus</name>
    <name type="common">round goby</name>
    <dbReference type="NCBI Taxonomy" id="47308"/>
    <lineage>
        <taxon>Eukaryota</taxon>
        <taxon>Metazoa</taxon>
        <taxon>Chordata</taxon>
        <taxon>Craniata</taxon>
        <taxon>Vertebrata</taxon>
        <taxon>Euteleostomi</taxon>
        <taxon>Actinopterygii</taxon>
        <taxon>Neopterygii</taxon>
        <taxon>Teleostei</taxon>
        <taxon>Neoteleostei</taxon>
        <taxon>Acanthomorphata</taxon>
        <taxon>Gobiaria</taxon>
        <taxon>Gobiiformes</taxon>
        <taxon>Gobioidei</taxon>
        <taxon>Gobiidae</taxon>
        <taxon>Benthophilinae</taxon>
        <taxon>Neogobiini</taxon>
        <taxon>Neogobius</taxon>
    </lineage>
</organism>
<dbReference type="InterPro" id="IPR045058">
    <property type="entry name" value="GIMA/IAN/Toc"/>
</dbReference>
<evidence type="ECO:0000313" key="6">
    <source>
        <dbReference type="Ensembl" id="ENSNMLP00000001326.1"/>
    </source>
</evidence>
<keyword evidence="3" id="KW-0342">GTP-binding</keyword>
<feature type="region of interest" description="Disordered" evidence="4">
    <location>
        <begin position="198"/>
        <end position="226"/>
    </location>
</feature>
<evidence type="ECO:0000256" key="1">
    <source>
        <dbReference type="ARBA" id="ARBA00008535"/>
    </source>
</evidence>
<evidence type="ECO:0000313" key="7">
    <source>
        <dbReference type="Proteomes" id="UP000694523"/>
    </source>
</evidence>
<reference evidence="6" key="2">
    <citation type="submission" date="2025-09" db="UniProtKB">
        <authorList>
            <consortium name="Ensembl"/>
        </authorList>
    </citation>
    <scope>IDENTIFICATION</scope>
</reference>
<dbReference type="Gene3D" id="3.40.50.300">
    <property type="entry name" value="P-loop containing nucleotide triphosphate hydrolases"/>
    <property type="match status" value="1"/>
</dbReference>
<sequence length="243" mass="27929">ANTIFGEKDKFKVDHTAGSGTKVCQTKSKAVNGRELRLIDTPGLLDTEFNNTEMSPEHLMSLLECAPGIHAFLILLKVEKFTKHEREVTQTIFQQFGKESLKYSTVVFTHGDQLPEGMTIEEWVEGNDDVKNLVQKCGGRCHVFDNKYWKHNEDPYRNNQVHVENLLNTIEETVRVNGRRCYTNEALLMFEREIQEAQMNESSPEDDAQSKRDKAKKSVHNKLWPKMNKNHMKPSCECCEGPL</sequence>